<reference evidence="1" key="1">
    <citation type="journal article" date="2020" name="Nature">
        <title>Giant virus diversity and host interactions through global metagenomics.</title>
        <authorList>
            <person name="Schulz F."/>
            <person name="Roux S."/>
            <person name="Paez-Espino D."/>
            <person name="Jungbluth S."/>
            <person name="Walsh D.A."/>
            <person name="Denef V.J."/>
            <person name="McMahon K.D."/>
            <person name="Konstantinidis K.T."/>
            <person name="Eloe-Fadrosh E.A."/>
            <person name="Kyrpides N.C."/>
            <person name="Woyke T."/>
        </authorList>
    </citation>
    <scope>NUCLEOTIDE SEQUENCE</scope>
    <source>
        <strain evidence="1">GVMAG-S-1101171-111</strain>
    </source>
</reference>
<dbReference type="AlphaFoldDB" id="A0A6C0AS04"/>
<protein>
    <recommendedName>
        <fullName evidence="2">Methyltransferase</fullName>
    </recommendedName>
</protein>
<dbReference type="Pfam" id="PF13578">
    <property type="entry name" value="Methyltransf_24"/>
    <property type="match status" value="1"/>
</dbReference>
<dbReference type="InterPro" id="IPR029063">
    <property type="entry name" value="SAM-dependent_MTases_sf"/>
</dbReference>
<name>A0A6C0AS04_9ZZZZ</name>
<sequence>MKLLHLTFHKGCELDIEYVFSKLGHDLSVMQFDDGETDLILHVRYEITHDKAQKCWNKYADYFNTFDGIITSDTCPNSRVFLQNNWKKLLIIWICNRFDYAIQPEYRDPEFYQLLRDIPNRPNTYIFGNTRIESLYCEQIKNVKISDFIIKPLGKNLISENMVQTYENGSEVFYVPPYHNETKLMDLSAKLTSLGIPNKCERFPNHISDLLEYKGGIYMPYAWSTIVFFERLQLGLVTFIPTIRFLMQLFSKGDGWFQPPFHPKQPENLQLSEWYCPEHKDIFVFFDSWEDLVDKVKTTNYKEMTQKVLDFAKKHEIETLSRWKSIIDDYTTRNNISNSMIYYNYLDRRTNTFKKSYDLILENMKNKKGTYNIVELGSSRSFVNGGIEGCMNPDIKYWEPNNPDVWDWGAGIFTKVFAENLKGKNYKLYTVDPDPHVNTIVSAMCSEYDEVSIHLDYSTNFLNNFDGKIDFLYMDHMDDVNAAYQHLFDAQLLIEKDLMSENGIILIDDIGHNANVGAKGEYSIPYLVNNNYKKILHEYQVLMVREPN</sequence>
<evidence type="ECO:0008006" key="2">
    <source>
        <dbReference type="Google" id="ProtNLM"/>
    </source>
</evidence>
<evidence type="ECO:0000313" key="1">
    <source>
        <dbReference type="EMBL" id="QHS82508.1"/>
    </source>
</evidence>
<dbReference type="Gene3D" id="3.40.50.150">
    <property type="entry name" value="Vaccinia Virus protein VP39"/>
    <property type="match status" value="1"/>
</dbReference>
<organism evidence="1">
    <name type="scientific">viral metagenome</name>
    <dbReference type="NCBI Taxonomy" id="1070528"/>
    <lineage>
        <taxon>unclassified sequences</taxon>
        <taxon>metagenomes</taxon>
        <taxon>organismal metagenomes</taxon>
    </lineage>
</organism>
<accession>A0A6C0AS04</accession>
<dbReference type="SUPFAM" id="SSF53335">
    <property type="entry name" value="S-adenosyl-L-methionine-dependent methyltransferases"/>
    <property type="match status" value="1"/>
</dbReference>
<proteinExistence type="predicted"/>
<dbReference type="EMBL" id="MN740803">
    <property type="protein sequence ID" value="QHS82508.1"/>
    <property type="molecule type" value="Genomic_DNA"/>
</dbReference>